<evidence type="ECO:0000313" key="2">
    <source>
        <dbReference type="EMBL" id="PNP40641.1"/>
    </source>
</evidence>
<dbReference type="Proteomes" id="UP000236546">
    <property type="component" value="Unassembled WGS sequence"/>
</dbReference>
<proteinExistence type="predicted"/>
<protein>
    <recommendedName>
        <fullName evidence="1">Amidase domain-containing protein</fullName>
    </recommendedName>
</protein>
<dbReference type="SUPFAM" id="SSF75304">
    <property type="entry name" value="Amidase signature (AS) enzymes"/>
    <property type="match status" value="1"/>
</dbReference>
<name>A0A2K0T529_9HYPO</name>
<dbReference type="OrthoDB" id="5423360at2759"/>
<dbReference type="EMBL" id="MTYH01000068">
    <property type="protein sequence ID" value="PNP40641.1"/>
    <property type="molecule type" value="Genomic_DNA"/>
</dbReference>
<organism evidence="2 3">
    <name type="scientific">Trichoderma gamsii</name>
    <dbReference type="NCBI Taxonomy" id="398673"/>
    <lineage>
        <taxon>Eukaryota</taxon>
        <taxon>Fungi</taxon>
        <taxon>Dikarya</taxon>
        <taxon>Ascomycota</taxon>
        <taxon>Pezizomycotina</taxon>
        <taxon>Sordariomycetes</taxon>
        <taxon>Hypocreomycetidae</taxon>
        <taxon>Hypocreales</taxon>
        <taxon>Hypocreaceae</taxon>
        <taxon>Trichoderma</taxon>
    </lineage>
</organism>
<comment type="caution">
    <text evidence="2">The sequence shown here is derived from an EMBL/GenBank/DDBJ whole genome shotgun (WGS) entry which is preliminary data.</text>
</comment>
<sequence>MIDSIPDAAPLDTSLGSEGYIFTVSGKRYIAPPSEKDLALPKTKSGEMRLATVFKIPQHEDGLDPFISKHLAEYKLDDVFTQEFLAVVVFIVPRKSCVSKEEIKILEENGMKEYIFVSSTDYSPGPHVIVDQELREVWKLVEDSYASCMVTLKPQTGPSSALEPFRVTSQDGQDLSFAIPSRIKSYGHASPLGGLRVLIKDNIDLKGIKTSVGNRAFYNTFPPKEESADCVQKLVNSGVVVVGKTKLNSFGNWEEPMEYTDYQAPWNPRADGYQSPGGSSSGSAAAIVAYDCLDIALGTDTWGSITRPAHWCGCFGFRPSIGAISTKGIEPYVQSWDIPGFLARDLGHCREFAAEWLAFDEFEKAPEQFSSIIWPTDYWKIIDPKQASEAKSFAQRAAAKLNVDLVDISFEKCWSASPPTKVATSLQQFINPATEVLAFDVYQNSEKFRLRHEDLFGRAPYTTLQNERIWSAGKAITQKQRDEGFKRINTYREWFQQAVRTNENTNAIVIMPIESAEPRYRDEFPEFRRPPQGGINALALGPVTKSPVLAIPIAEVPYHSRVSGQEERLPFAVALMGTPGSDLQLIDTAIEILSHLNLPTVVQTGRHMYKKPEQ</sequence>
<dbReference type="Pfam" id="PF01425">
    <property type="entry name" value="Amidase"/>
    <property type="match status" value="1"/>
</dbReference>
<feature type="domain" description="Amidase" evidence="1">
    <location>
        <begin position="179"/>
        <end position="361"/>
    </location>
</feature>
<dbReference type="PANTHER" id="PTHR46310:SF7">
    <property type="entry name" value="AMIDASE 1"/>
    <property type="match status" value="1"/>
</dbReference>
<gene>
    <name evidence="2" type="ORF">TGAMA5MH_07640</name>
</gene>
<evidence type="ECO:0000313" key="3">
    <source>
        <dbReference type="Proteomes" id="UP000236546"/>
    </source>
</evidence>
<dbReference type="PANTHER" id="PTHR46310">
    <property type="entry name" value="AMIDASE 1"/>
    <property type="match status" value="1"/>
</dbReference>
<dbReference type="InterPro" id="IPR036928">
    <property type="entry name" value="AS_sf"/>
</dbReference>
<dbReference type="Gene3D" id="3.90.1300.10">
    <property type="entry name" value="Amidase signature (AS) domain"/>
    <property type="match status" value="1"/>
</dbReference>
<dbReference type="AlphaFoldDB" id="A0A2K0T529"/>
<accession>A0A2K0T529</accession>
<dbReference type="InterPro" id="IPR023631">
    <property type="entry name" value="Amidase_dom"/>
</dbReference>
<reference evidence="2 3" key="1">
    <citation type="submission" date="2017-02" db="EMBL/GenBank/DDBJ databases">
        <title>Genomes of Trichoderma spp. with biocontrol activity.</title>
        <authorList>
            <person name="Gardiner D."/>
            <person name="Kazan K."/>
            <person name="Vos C."/>
            <person name="Harvey P."/>
        </authorList>
    </citation>
    <scope>NUCLEOTIDE SEQUENCE [LARGE SCALE GENOMIC DNA]</scope>
    <source>
        <strain evidence="2 3">A5MH</strain>
    </source>
</reference>
<evidence type="ECO:0000259" key="1">
    <source>
        <dbReference type="Pfam" id="PF01425"/>
    </source>
</evidence>